<comment type="caution">
    <text evidence="2">The sequence shown here is derived from an EMBL/GenBank/DDBJ whole genome shotgun (WGS) entry which is preliminary data.</text>
</comment>
<organism evidence="2 5">
    <name type="scientific">Didymodactylos carnosus</name>
    <dbReference type="NCBI Taxonomy" id="1234261"/>
    <lineage>
        <taxon>Eukaryota</taxon>
        <taxon>Metazoa</taxon>
        <taxon>Spiralia</taxon>
        <taxon>Gnathifera</taxon>
        <taxon>Rotifera</taxon>
        <taxon>Eurotatoria</taxon>
        <taxon>Bdelloidea</taxon>
        <taxon>Philodinida</taxon>
        <taxon>Philodinidae</taxon>
        <taxon>Didymodactylos</taxon>
    </lineage>
</organism>
<dbReference type="Proteomes" id="UP000677228">
    <property type="component" value="Unassembled WGS sequence"/>
</dbReference>
<reference evidence="2" key="1">
    <citation type="submission" date="2021-02" db="EMBL/GenBank/DDBJ databases">
        <authorList>
            <person name="Nowell W R."/>
        </authorList>
    </citation>
    <scope>NUCLEOTIDE SEQUENCE</scope>
</reference>
<dbReference type="EMBL" id="CAJOBC010082014">
    <property type="protein sequence ID" value="CAF4279490.1"/>
    <property type="molecule type" value="Genomic_DNA"/>
</dbReference>
<keyword evidence="5" id="KW-1185">Reference proteome</keyword>
<dbReference type="EMBL" id="CAJNOQ010016611">
    <property type="protein sequence ID" value="CAF1384322.1"/>
    <property type="molecule type" value="Genomic_DNA"/>
</dbReference>
<dbReference type="AlphaFoldDB" id="A0A815JV51"/>
<protein>
    <submittedName>
        <fullName evidence="2">Uncharacterized protein</fullName>
    </submittedName>
</protein>
<evidence type="ECO:0000313" key="1">
    <source>
        <dbReference type="EMBL" id="CAF1078047.1"/>
    </source>
</evidence>
<evidence type="ECO:0000313" key="2">
    <source>
        <dbReference type="EMBL" id="CAF1384322.1"/>
    </source>
</evidence>
<dbReference type="EMBL" id="CAJOBA010009002">
    <property type="protein sequence ID" value="CAF3841488.1"/>
    <property type="molecule type" value="Genomic_DNA"/>
</dbReference>
<gene>
    <name evidence="2" type="ORF">GPM918_LOCUS32483</name>
    <name evidence="1" type="ORF">OVA965_LOCUS18224</name>
    <name evidence="4" type="ORF">SRO942_LOCUS33153</name>
    <name evidence="3" type="ORF">TMI583_LOCUS18234</name>
</gene>
<dbReference type="SUPFAM" id="SSF48452">
    <property type="entry name" value="TPR-like"/>
    <property type="match status" value="1"/>
</dbReference>
<evidence type="ECO:0000313" key="4">
    <source>
        <dbReference type="EMBL" id="CAF4279490.1"/>
    </source>
</evidence>
<proteinExistence type="predicted"/>
<accession>A0A815JV51</accession>
<dbReference type="Proteomes" id="UP000681722">
    <property type="component" value="Unassembled WGS sequence"/>
</dbReference>
<dbReference type="Gene3D" id="1.25.40.10">
    <property type="entry name" value="Tetratricopeptide repeat domain"/>
    <property type="match status" value="1"/>
</dbReference>
<evidence type="ECO:0000313" key="3">
    <source>
        <dbReference type="EMBL" id="CAF3841488.1"/>
    </source>
</evidence>
<name>A0A815JV51_9BILA</name>
<sequence length="394" mass="45117">MIEGMNKKVEQFIRQLKAVDLVQAVIDYHEMKHLWSLTLDDNNNNNDNVVPSCLSVLNLLGSLDNSQPDWAVFRKLIIKNDEEDEQQQQQEASIKGIKTNIDKLVKQLSDDQKKQNEIEEHVRLSMIIFNPASIITAATAEDSSQTLNSDFMWFQLINEVLLRMEKEPVESAFEDLIEMCRKQYVGNKSELALINEFEETYKSTDAVRAARETFLYRVLNSALPAAVTQLKRAKPLASVSHLSVFGDAEVEILFMLGSVFKILNIRRNDNEKLWVVKLFLTSEEGQNELKPVFQSMKNEIGEETSFLSLGNIFAKMGKFTDAEQYNQRFLNSLSPDDFRVSRCYINRVVIAKQNMDYVTAYLALTKALELEEKKSFFNAPINAAIYMNLGIVLQ</sequence>
<evidence type="ECO:0000313" key="5">
    <source>
        <dbReference type="Proteomes" id="UP000663829"/>
    </source>
</evidence>
<dbReference type="OrthoDB" id="5587616at2759"/>
<dbReference type="EMBL" id="CAJNOK010008988">
    <property type="protein sequence ID" value="CAF1078047.1"/>
    <property type="molecule type" value="Genomic_DNA"/>
</dbReference>
<dbReference type="Proteomes" id="UP000663829">
    <property type="component" value="Unassembled WGS sequence"/>
</dbReference>
<dbReference type="InterPro" id="IPR011990">
    <property type="entry name" value="TPR-like_helical_dom_sf"/>
</dbReference>
<dbReference type="Proteomes" id="UP000682733">
    <property type="component" value="Unassembled WGS sequence"/>
</dbReference>